<reference evidence="1" key="1">
    <citation type="journal article" date="2014" name="Front. Microbiol.">
        <title>High frequency of phylogenetically diverse reductive dehalogenase-homologous genes in deep subseafloor sedimentary metagenomes.</title>
        <authorList>
            <person name="Kawai M."/>
            <person name="Futagami T."/>
            <person name="Toyoda A."/>
            <person name="Takaki Y."/>
            <person name="Nishi S."/>
            <person name="Hori S."/>
            <person name="Arai W."/>
            <person name="Tsubouchi T."/>
            <person name="Morono Y."/>
            <person name="Uchiyama I."/>
            <person name="Ito T."/>
            <person name="Fujiyama A."/>
            <person name="Inagaki F."/>
            <person name="Takami H."/>
        </authorList>
    </citation>
    <scope>NUCLEOTIDE SEQUENCE</scope>
    <source>
        <strain evidence="1">Expedition CK06-06</strain>
    </source>
</reference>
<evidence type="ECO:0008006" key="2">
    <source>
        <dbReference type="Google" id="ProtNLM"/>
    </source>
</evidence>
<organism evidence="1">
    <name type="scientific">marine sediment metagenome</name>
    <dbReference type="NCBI Taxonomy" id="412755"/>
    <lineage>
        <taxon>unclassified sequences</taxon>
        <taxon>metagenomes</taxon>
        <taxon>ecological metagenomes</taxon>
    </lineage>
</organism>
<name>X1KBL2_9ZZZZ</name>
<gene>
    <name evidence="1" type="ORF">S03H2_71442</name>
</gene>
<dbReference type="EMBL" id="BARU01047817">
    <property type="protein sequence ID" value="GAH91030.1"/>
    <property type="molecule type" value="Genomic_DNA"/>
</dbReference>
<accession>X1KBL2</accession>
<dbReference type="AlphaFoldDB" id="X1KBL2"/>
<protein>
    <recommendedName>
        <fullName evidence="2">HNH endonuclease</fullName>
    </recommendedName>
</protein>
<sequence>MKNQNRETFREDVFERDNYRCAVPSCDKESTDAHHLIERRLWIKSKEKGGYLVDNGVSLCNFH</sequence>
<evidence type="ECO:0000313" key="1">
    <source>
        <dbReference type="EMBL" id="GAH91030.1"/>
    </source>
</evidence>
<comment type="caution">
    <text evidence="1">The sequence shown here is derived from an EMBL/GenBank/DDBJ whole genome shotgun (WGS) entry which is preliminary data.</text>
</comment>
<feature type="non-terminal residue" evidence="1">
    <location>
        <position position="63"/>
    </location>
</feature>
<proteinExistence type="predicted"/>